<evidence type="ECO:0000313" key="3">
    <source>
        <dbReference type="EMBL" id="KOG37258.1"/>
    </source>
</evidence>
<feature type="transmembrane region" description="Helical" evidence="2">
    <location>
        <begin position="320"/>
        <end position="341"/>
    </location>
</feature>
<dbReference type="eggNOG" id="COG2814">
    <property type="taxonomic scope" value="Bacteria"/>
</dbReference>
<keyword evidence="2" id="KW-0472">Membrane</keyword>
<dbReference type="PANTHER" id="PTHR23542:SF1">
    <property type="entry name" value="MAJOR FACILITATOR SUPERFAMILY (MFS) PROFILE DOMAIN-CONTAINING PROTEIN"/>
    <property type="match status" value="1"/>
</dbReference>
<evidence type="ECO:0008006" key="5">
    <source>
        <dbReference type="Google" id="ProtNLM"/>
    </source>
</evidence>
<keyword evidence="2" id="KW-1133">Transmembrane helix</keyword>
<feature type="transmembrane region" description="Helical" evidence="2">
    <location>
        <begin position="189"/>
        <end position="207"/>
    </location>
</feature>
<dbReference type="STRING" id="67356.AQJ84_24520"/>
<dbReference type="InterPro" id="IPR011701">
    <property type="entry name" value="MFS"/>
</dbReference>
<feature type="transmembrane region" description="Helical" evidence="2">
    <location>
        <begin position="149"/>
        <end position="168"/>
    </location>
</feature>
<feature type="region of interest" description="Disordered" evidence="1">
    <location>
        <begin position="371"/>
        <end position="394"/>
    </location>
</feature>
<protein>
    <recommendedName>
        <fullName evidence="5">MFS transporter</fullName>
    </recommendedName>
</protein>
<name>A0A0L8LG91_9ACTN</name>
<keyword evidence="4" id="KW-1185">Reference proteome</keyword>
<feature type="transmembrane region" description="Helical" evidence="2">
    <location>
        <begin position="347"/>
        <end position="365"/>
    </location>
</feature>
<feature type="transmembrane region" description="Helical" evidence="2">
    <location>
        <begin position="259"/>
        <end position="275"/>
    </location>
</feature>
<comment type="caution">
    <text evidence="3">The sequence shown here is derived from an EMBL/GenBank/DDBJ whole genome shotgun (WGS) entry which is preliminary data.</text>
</comment>
<dbReference type="InterPro" id="IPR036259">
    <property type="entry name" value="MFS_trans_sf"/>
</dbReference>
<feature type="compositionally biased region" description="Basic and acidic residues" evidence="1">
    <location>
        <begin position="379"/>
        <end position="394"/>
    </location>
</feature>
<organism evidence="3 4">
    <name type="scientific">Streptomyces resistomycificus</name>
    <dbReference type="NCBI Taxonomy" id="67356"/>
    <lineage>
        <taxon>Bacteria</taxon>
        <taxon>Bacillati</taxon>
        <taxon>Actinomycetota</taxon>
        <taxon>Actinomycetes</taxon>
        <taxon>Kitasatosporales</taxon>
        <taxon>Streptomycetaceae</taxon>
        <taxon>Streptomyces</taxon>
        <taxon>Streptomyces aurantiacus group</taxon>
    </lineage>
</organism>
<evidence type="ECO:0000256" key="2">
    <source>
        <dbReference type="SAM" id="Phobius"/>
    </source>
</evidence>
<dbReference type="Proteomes" id="UP000037251">
    <property type="component" value="Unassembled WGS sequence"/>
</dbReference>
<dbReference type="EMBL" id="LGUS01000116">
    <property type="protein sequence ID" value="KOG37258.1"/>
    <property type="molecule type" value="Genomic_DNA"/>
</dbReference>
<reference evidence="4" key="1">
    <citation type="submission" date="2015-07" db="EMBL/GenBank/DDBJ databases">
        <authorList>
            <person name="Ju K.-S."/>
            <person name="Doroghazi J.R."/>
            <person name="Metcalf W.W."/>
        </authorList>
    </citation>
    <scope>NUCLEOTIDE SEQUENCE [LARGE SCALE GENOMIC DNA]</scope>
    <source>
        <strain evidence="4">NRRL 2290</strain>
    </source>
</reference>
<dbReference type="GO" id="GO:0022857">
    <property type="term" value="F:transmembrane transporter activity"/>
    <property type="evidence" value="ECO:0007669"/>
    <property type="project" value="InterPro"/>
</dbReference>
<dbReference type="SUPFAM" id="SSF103473">
    <property type="entry name" value="MFS general substrate transporter"/>
    <property type="match status" value="1"/>
</dbReference>
<dbReference type="AlphaFoldDB" id="A0A0L8LG91"/>
<feature type="transmembrane region" description="Helical" evidence="2">
    <location>
        <begin position="227"/>
        <end position="247"/>
    </location>
</feature>
<dbReference type="PATRIC" id="fig|67356.5.peg.2766"/>
<feature type="transmembrane region" description="Helical" evidence="2">
    <location>
        <begin position="12"/>
        <end position="37"/>
    </location>
</feature>
<accession>A0A0L8LG91</accession>
<dbReference type="Gene3D" id="1.20.1250.20">
    <property type="entry name" value="MFS general substrate transporter like domains"/>
    <property type="match status" value="1"/>
</dbReference>
<keyword evidence="2" id="KW-0812">Transmembrane</keyword>
<feature type="transmembrane region" description="Helical" evidence="2">
    <location>
        <begin position="281"/>
        <end position="299"/>
    </location>
</feature>
<gene>
    <name evidence="3" type="ORF">ADK37_12800</name>
</gene>
<dbReference type="PANTHER" id="PTHR23542">
    <property type="match status" value="1"/>
</dbReference>
<dbReference type="Pfam" id="PF07690">
    <property type="entry name" value="MFS_1"/>
    <property type="match status" value="1"/>
</dbReference>
<proteinExistence type="predicted"/>
<evidence type="ECO:0000256" key="1">
    <source>
        <dbReference type="SAM" id="MobiDB-lite"/>
    </source>
</evidence>
<sequence>MLVRAPVVMAPLALVFIGHSTRSFAIGGLLAAAYALGEAAGAPFMGRRFDTRPFVGELRLALGLEGTAFVALAVSAAFAPVPVLIALTFLAGAGAAGVSGGMRAQLSATTPSAQRPTALSLESTLGQTVWALAPSLVSLLYAISSAQAVLVVMAVITVAPAFFARRIPHTDITPGTKVAKAAPMRTIDVLRMAWPTALLSATVMSLIGTVDVLLPARLDSVHASAAWAGPVMAVFAGGSVIAALLYGSRHWPGTPRSQTLVLLPAISVAFAIPGVTSQPVLFAAAFALGGLLYSPLMVIRNLALQQALPQTAWATGFSTLYAAAGLGYGIAGILSSVLLSVTDAGTAFLACTAITLVLGAASLLGERMHRTTTAPEQADEVHGDDVPAEEARNA</sequence>
<evidence type="ECO:0000313" key="4">
    <source>
        <dbReference type="Proteomes" id="UP000037251"/>
    </source>
</evidence>